<reference evidence="1" key="1">
    <citation type="submission" date="2018-02" db="EMBL/GenBank/DDBJ databases">
        <title>The genomes of Aspergillus section Nigri reveals drivers in fungal speciation.</title>
        <authorList>
            <consortium name="DOE Joint Genome Institute"/>
            <person name="Vesth T.C."/>
            <person name="Nybo J."/>
            <person name="Theobald S."/>
            <person name="Brandl J."/>
            <person name="Frisvad J.C."/>
            <person name="Nielsen K.F."/>
            <person name="Lyhne E.K."/>
            <person name="Kogle M.E."/>
            <person name="Kuo A."/>
            <person name="Riley R."/>
            <person name="Clum A."/>
            <person name="Nolan M."/>
            <person name="Lipzen A."/>
            <person name="Salamov A."/>
            <person name="Henrissat B."/>
            <person name="Wiebenga A."/>
            <person name="De vries R.P."/>
            <person name="Grigoriev I.V."/>
            <person name="Mortensen U.H."/>
            <person name="Andersen M.R."/>
            <person name="Baker S.E."/>
        </authorList>
    </citation>
    <scope>NUCLEOTIDE SEQUENCE</scope>
    <source>
        <strain evidence="1">CBS 121060</strain>
    </source>
</reference>
<protein>
    <submittedName>
        <fullName evidence="1">Uncharacterized protein</fullName>
    </submittedName>
</protein>
<evidence type="ECO:0000313" key="2">
    <source>
        <dbReference type="Proteomes" id="UP000249661"/>
    </source>
</evidence>
<gene>
    <name evidence="1" type="ORF">BO66DRAFT_391590</name>
</gene>
<sequence length="74" mass="7875">MLRLPPPTFVALVTAGYIPRRSHCRGLGPDSSGRGQDTPNARAADACLRSVITELESGPEEVKPREVGSQSVES</sequence>
<dbReference type="EMBL" id="KZ824953">
    <property type="protein sequence ID" value="RAH70771.1"/>
    <property type="molecule type" value="Genomic_DNA"/>
</dbReference>
<organism evidence="1 2">
    <name type="scientific">Aspergillus aculeatinus CBS 121060</name>
    <dbReference type="NCBI Taxonomy" id="1448322"/>
    <lineage>
        <taxon>Eukaryota</taxon>
        <taxon>Fungi</taxon>
        <taxon>Dikarya</taxon>
        <taxon>Ascomycota</taxon>
        <taxon>Pezizomycotina</taxon>
        <taxon>Eurotiomycetes</taxon>
        <taxon>Eurotiomycetidae</taxon>
        <taxon>Eurotiales</taxon>
        <taxon>Aspergillaceae</taxon>
        <taxon>Aspergillus</taxon>
        <taxon>Aspergillus subgen. Circumdati</taxon>
    </lineage>
</organism>
<keyword evidence="2" id="KW-1185">Reference proteome</keyword>
<name>A0ACD1HB82_9EURO</name>
<dbReference type="Proteomes" id="UP000249661">
    <property type="component" value="Unassembled WGS sequence"/>
</dbReference>
<evidence type="ECO:0000313" key="1">
    <source>
        <dbReference type="EMBL" id="RAH70771.1"/>
    </source>
</evidence>
<proteinExistence type="predicted"/>
<accession>A0ACD1HB82</accession>